<organism evidence="1 2">
    <name type="scientific">Cyclotella atomus</name>
    <dbReference type="NCBI Taxonomy" id="382360"/>
    <lineage>
        <taxon>Eukaryota</taxon>
        <taxon>Sar</taxon>
        <taxon>Stramenopiles</taxon>
        <taxon>Ochrophyta</taxon>
        <taxon>Bacillariophyta</taxon>
        <taxon>Coscinodiscophyceae</taxon>
        <taxon>Thalassiosirophycidae</taxon>
        <taxon>Stephanodiscales</taxon>
        <taxon>Stephanodiscaceae</taxon>
        <taxon>Cyclotella</taxon>
    </lineage>
</organism>
<proteinExistence type="predicted"/>
<gene>
    <name evidence="1" type="ORF">ACHAWO_004317</name>
</gene>
<evidence type="ECO:0000313" key="2">
    <source>
        <dbReference type="Proteomes" id="UP001530400"/>
    </source>
</evidence>
<evidence type="ECO:0000313" key="1">
    <source>
        <dbReference type="EMBL" id="KAL3802902.1"/>
    </source>
</evidence>
<dbReference type="Proteomes" id="UP001530400">
    <property type="component" value="Unassembled WGS sequence"/>
</dbReference>
<dbReference type="AlphaFoldDB" id="A0ABD3QR47"/>
<sequence length="177" mass="20254">MAFHDLTDGQIAPKAAKSLLGLGSKFITTPKKTTGCIQATSDRFQCDFFIKVYYAGDERRDEVTDDTVQRSKLYVKSKWNPNECDVPNWACRRISRFLACSNELFKERRAKSNLLPHQEALLNSLQTDKGLGRCAITYDQYMEDCLIHLRNTTCYQQLSEAEVMEAVAILEEELKLD</sequence>
<dbReference type="EMBL" id="JALLPJ020000083">
    <property type="protein sequence ID" value="KAL3802902.1"/>
    <property type="molecule type" value="Genomic_DNA"/>
</dbReference>
<comment type="caution">
    <text evidence="1">The sequence shown here is derived from an EMBL/GenBank/DDBJ whole genome shotgun (WGS) entry which is preliminary data.</text>
</comment>
<protein>
    <submittedName>
        <fullName evidence="1">Uncharacterized protein</fullName>
    </submittedName>
</protein>
<keyword evidence="2" id="KW-1185">Reference proteome</keyword>
<name>A0ABD3QR47_9STRA</name>
<reference evidence="1 2" key="1">
    <citation type="submission" date="2024-10" db="EMBL/GenBank/DDBJ databases">
        <title>Updated reference genomes for cyclostephanoid diatoms.</title>
        <authorList>
            <person name="Roberts W.R."/>
            <person name="Alverson A.J."/>
        </authorList>
    </citation>
    <scope>NUCLEOTIDE SEQUENCE [LARGE SCALE GENOMIC DNA]</scope>
    <source>
        <strain evidence="1 2">AJA010-31</strain>
    </source>
</reference>
<accession>A0ABD3QR47</accession>